<sequence length="43" mass="4860">MASEQDMRSWTDLLHSSSKLLEQAAPSAQFPPLQCLEIVENEE</sequence>
<proteinExistence type="predicted"/>
<dbReference type="Proteomes" id="UP000436088">
    <property type="component" value="Unassembled WGS sequence"/>
</dbReference>
<keyword evidence="2" id="KW-1185">Reference proteome</keyword>
<dbReference type="AlphaFoldDB" id="A0A6A3B437"/>
<name>A0A6A3B437_HIBSY</name>
<comment type="caution">
    <text evidence="1">The sequence shown here is derived from an EMBL/GenBank/DDBJ whole genome shotgun (WGS) entry which is preliminary data.</text>
</comment>
<protein>
    <recommendedName>
        <fullName evidence="3">PH domain-containing protein</fullName>
    </recommendedName>
</protein>
<reference evidence="1" key="1">
    <citation type="submission" date="2019-09" db="EMBL/GenBank/DDBJ databases">
        <title>Draft genome information of white flower Hibiscus syriacus.</title>
        <authorList>
            <person name="Kim Y.-M."/>
        </authorList>
    </citation>
    <scope>NUCLEOTIDE SEQUENCE [LARGE SCALE GENOMIC DNA]</scope>
    <source>
        <strain evidence="1">YM2019G1</strain>
    </source>
</reference>
<dbReference type="EMBL" id="VEPZ02000923">
    <property type="protein sequence ID" value="KAE8711013.1"/>
    <property type="molecule type" value="Genomic_DNA"/>
</dbReference>
<organism evidence="1 2">
    <name type="scientific">Hibiscus syriacus</name>
    <name type="common">Rose of Sharon</name>
    <dbReference type="NCBI Taxonomy" id="106335"/>
    <lineage>
        <taxon>Eukaryota</taxon>
        <taxon>Viridiplantae</taxon>
        <taxon>Streptophyta</taxon>
        <taxon>Embryophyta</taxon>
        <taxon>Tracheophyta</taxon>
        <taxon>Spermatophyta</taxon>
        <taxon>Magnoliopsida</taxon>
        <taxon>eudicotyledons</taxon>
        <taxon>Gunneridae</taxon>
        <taxon>Pentapetalae</taxon>
        <taxon>rosids</taxon>
        <taxon>malvids</taxon>
        <taxon>Malvales</taxon>
        <taxon>Malvaceae</taxon>
        <taxon>Malvoideae</taxon>
        <taxon>Hibiscus</taxon>
    </lineage>
</organism>
<accession>A0A6A3B437</accession>
<evidence type="ECO:0000313" key="2">
    <source>
        <dbReference type="Proteomes" id="UP000436088"/>
    </source>
</evidence>
<evidence type="ECO:0008006" key="3">
    <source>
        <dbReference type="Google" id="ProtNLM"/>
    </source>
</evidence>
<gene>
    <name evidence="1" type="ORF">F3Y22_tig00110307pilonHSYRG00124</name>
</gene>
<evidence type="ECO:0000313" key="1">
    <source>
        <dbReference type="EMBL" id="KAE8711013.1"/>
    </source>
</evidence>